<protein>
    <submittedName>
        <fullName evidence="1">Uncharacterized protein</fullName>
    </submittedName>
</protein>
<proteinExistence type="predicted"/>
<sequence>MNSLQRQMVFMGMSSSTLEGKQRDRLASLLKLAKDAMYKEPADSVTSRFASMCSFYDFHIQILNVLERIHLEFKQSDRLAFDNGEVFWDMLQELTVVVSSDVKTDEFTKLGFALVVALLQYLLNMAQNKNKPAE</sequence>
<name>A0A0H5QND8_9EUKA</name>
<organism evidence="1">
    <name type="scientific">Spongospora subterranea</name>
    <dbReference type="NCBI Taxonomy" id="70186"/>
    <lineage>
        <taxon>Eukaryota</taxon>
        <taxon>Sar</taxon>
        <taxon>Rhizaria</taxon>
        <taxon>Endomyxa</taxon>
        <taxon>Phytomyxea</taxon>
        <taxon>Plasmodiophorida</taxon>
        <taxon>Plasmodiophoridae</taxon>
        <taxon>Spongospora</taxon>
    </lineage>
</organism>
<evidence type="ECO:0000313" key="1">
    <source>
        <dbReference type="EMBL" id="CRZ03518.1"/>
    </source>
</evidence>
<dbReference type="EMBL" id="HACM01003076">
    <property type="protein sequence ID" value="CRZ03518.1"/>
    <property type="molecule type" value="Transcribed_RNA"/>
</dbReference>
<dbReference type="AlphaFoldDB" id="A0A0H5QND8"/>
<reference evidence="1" key="1">
    <citation type="submission" date="2015-04" db="EMBL/GenBank/DDBJ databases">
        <title>The genome sequence of the plant pathogenic Rhizarian Plasmodiophora brassicae reveals insights in its biotrophic life cycle and the origin of chitin synthesis.</title>
        <authorList>
            <person name="Schwelm A."/>
            <person name="Fogelqvist J."/>
            <person name="Knaust A."/>
            <person name="Julke S."/>
            <person name="Lilja T."/>
            <person name="Dhandapani V."/>
            <person name="Bonilla-Rosso G."/>
            <person name="Karlsson M."/>
            <person name="Shevchenko A."/>
            <person name="Choi S.R."/>
            <person name="Kim H.G."/>
            <person name="Park J.Y."/>
            <person name="Lim Y.P."/>
            <person name="Ludwig-Muller J."/>
            <person name="Dixelius C."/>
        </authorList>
    </citation>
    <scope>NUCLEOTIDE SEQUENCE</scope>
    <source>
        <tissue evidence="1">Potato root galls</tissue>
    </source>
</reference>
<accession>A0A0H5QND8</accession>